<feature type="domain" description="C2H2-type" evidence="3">
    <location>
        <begin position="90"/>
        <end position="117"/>
    </location>
</feature>
<gene>
    <name evidence="4" type="ORF">TIFTF001_007109</name>
</gene>
<protein>
    <recommendedName>
        <fullName evidence="3">C2H2-type domain-containing protein</fullName>
    </recommendedName>
</protein>
<dbReference type="Gene3D" id="3.30.160.60">
    <property type="entry name" value="Classic Zinc Finger"/>
    <property type="match status" value="1"/>
</dbReference>
<accession>A0AA88D1L6</accession>
<keyword evidence="5" id="KW-1185">Reference proteome</keyword>
<feature type="region of interest" description="Disordered" evidence="2">
    <location>
        <begin position="1"/>
        <end position="44"/>
    </location>
</feature>
<proteinExistence type="predicted"/>
<evidence type="ECO:0000256" key="1">
    <source>
        <dbReference type="PROSITE-ProRule" id="PRU00042"/>
    </source>
</evidence>
<dbReference type="EMBL" id="BTGU01000007">
    <property type="protein sequence ID" value="GMN37797.1"/>
    <property type="molecule type" value="Genomic_DNA"/>
</dbReference>
<feature type="region of interest" description="Disordered" evidence="2">
    <location>
        <begin position="62"/>
        <end position="84"/>
    </location>
</feature>
<evidence type="ECO:0000256" key="2">
    <source>
        <dbReference type="SAM" id="MobiDB-lite"/>
    </source>
</evidence>
<keyword evidence="1" id="KW-0479">Metal-binding</keyword>
<reference evidence="4" key="1">
    <citation type="submission" date="2023-07" db="EMBL/GenBank/DDBJ databases">
        <title>draft genome sequence of fig (Ficus carica).</title>
        <authorList>
            <person name="Takahashi T."/>
            <person name="Nishimura K."/>
        </authorList>
    </citation>
    <scope>NUCLEOTIDE SEQUENCE</scope>
</reference>
<evidence type="ECO:0000313" key="4">
    <source>
        <dbReference type="EMBL" id="GMN37797.1"/>
    </source>
</evidence>
<keyword evidence="1" id="KW-0863">Zinc-finger</keyword>
<dbReference type="PROSITE" id="PS00028">
    <property type="entry name" value="ZINC_FINGER_C2H2_1"/>
    <property type="match status" value="1"/>
</dbReference>
<dbReference type="AlphaFoldDB" id="A0AA88D1L6"/>
<dbReference type="InterPro" id="IPR036236">
    <property type="entry name" value="Znf_C2H2_sf"/>
</dbReference>
<organism evidence="4 5">
    <name type="scientific">Ficus carica</name>
    <name type="common">Common fig</name>
    <dbReference type="NCBI Taxonomy" id="3494"/>
    <lineage>
        <taxon>Eukaryota</taxon>
        <taxon>Viridiplantae</taxon>
        <taxon>Streptophyta</taxon>
        <taxon>Embryophyta</taxon>
        <taxon>Tracheophyta</taxon>
        <taxon>Spermatophyta</taxon>
        <taxon>Magnoliopsida</taxon>
        <taxon>eudicotyledons</taxon>
        <taxon>Gunneridae</taxon>
        <taxon>Pentapetalae</taxon>
        <taxon>rosids</taxon>
        <taxon>fabids</taxon>
        <taxon>Rosales</taxon>
        <taxon>Moraceae</taxon>
        <taxon>Ficeae</taxon>
        <taxon>Ficus</taxon>
    </lineage>
</organism>
<dbReference type="PANTHER" id="PTHR47593:SF8">
    <property type="entry name" value="OS12G0581900 PROTEIN"/>
    <property type="match status" value="1"/>
</dbReference>
<dbReference type="PANTHER" id="PTHR47593">
    <property type="entry name" value="ZINC FINGER PROTEIN 4-LIKE"/>
    <property type="match status" value="1"/>
</dbReference>
<dbReference type="Proteomes" id="UP001187192">
    <property type="component" value="Unassembled WGS sequence"/>
</dbReference>
<feature type="compositionally biased region" description="Basic and acidic residues" evidence="2">
    <location>
        <begin position="64"/>
        <end position="75"/>
    </location>
</feature>
<dbReference type="InterPro" id="IPR013087">
    <property type="entry name" value="Znf_C2H2_type"/>
</dbReference>
<dbReference type="PROSITE" id="PS50157">
    <property type="entry name" value="ZINC_FINGER_C2H2_2"/>
    <property type="match status" value="1"/>
</dbReference>
<dbReference type="SUPFAM" id="SSF57667">
    <property type="entry name" value="beta-beta-alpha zinc fingers"/>
    <property type="match status" value="1"/>
</dbReference>
<dbReference type="GO" id="GO:0008270">
    <property type="term" value="F:zinc ion binding"/>
    <property type="evidence" value="ECO:0007669"/>
    <property type="project" value="UniProtKB-KW"/>
</dbReference>
<evidence type="ECO:0000259" key="3">
    <source>
        <dbReference type="PROSITE" id="PS50157"/>
    </source>
</evidence>
<evidence type="ECO:0000313" key="5">
    <source>
        <dbReference type="Proteomes" id="UP001187192"/>
    </source>
</evidence>
<comment type="caution">
    <text evidence="4">The sequence shown here is derived from an EMBL/GenBank/DDBJ whole genome shotgun (WGS) entry which is preliminary data.</text>
</comment>
<name>A0AA88D1L6_FICCA</name>
<dbReference type="InterPro" id="IPR053266">
    <property type="entry name" value="Zinc_finger_protein_7"/>
</dbReference>
<keyword evidence="1" id="KW-0862">Zinc</keyword>
<sequence length="219" mass="24442">MISQEEEAATDYHETAANKQQSGLFLEAEEEEEVDDHHHRHDQGDHEWLNLSLGSSNMTVSTAARDHDNEHDHSESQQPSIRPNTSGKVFSCNFCMRKFYSSQALGGHQNAHKRERGAARRYQSHRMMSMMGLPLNTSMVRSLGVHPHSLVHKPAGRLGAAITARFSDPTAGFGMVCTPFPLEEAVDLLWPGSFRLNPQVMETPSEPATSLKLDLNLKL</sequence>